<proteinExistence type="predicted"/>
<dbReference type="Proteomes" id="UP001497527">
    <property type="component" value="Unassembled WGS sequence"/>
</dbReference>
<dbReference type="EMBL" id="CAXJIO010000010">
    <property type="protein sequence ID" value="CAL2102227.1"/>
    <property type="molecule type" value="Genomic_DNA"/>
</dbReference>
<reference evidence="2 3" key="1">
    <citation type="submission" date="2024-05" db="EMBL/GenBank/DDBJ databases">
        <authorList>
            <person name="Duchaud E."/>
        </authorList>
    </citation>
    <scope>NUCLEOTIDE SEQUENCE [LARGE SCALE GENOMIC DNA]</scope>
    <source>
        <strain evidence="2">Ena-SAMPLE-TAB-13-05-2024-13:56:06:370-140308</strain>
    </source>
</reference>
<evidence type="ECO:0000256" key="1">
    <source>
        <dbReference type="SAM" id="SignalP"/>
    </source>
</evidence>
<sequence length="54" mass="6171">MNRKTKLFTLIIMIATSSTMLTAQSTTEEIITNFFSTYKKSPQEAVNYVFSTNK</sequence>
<keyword evidence="1" id="KW-0732">Signal</keyword>
<accession>A0ABM9P9V1</accession>
<gene>
    <name evidence="2" type="ORF">T190423A01A_10790</name>
</gene>
<name>A0ABM9P9V1_9FLAO</name>
<feature type="signal peptide" evidence="1">
    <location>
        <begin position="1"/>
        <end position="23"/>
    </location>
</feature>
<protein>
    <submittedName>
        <fullName evidence="2">Uncharacterized protein</fullName>
    </submittedName>
</protein>
<evidence type="ECO:0000313" key="3">
    <source>
        <dbReference type="Proteomes" id="UP001497527"/>
    </source>
</evidence>
<feature type="chain" id="PRO_5046609941" evidence="1">
    <location>
        <begin position="24"/>
        <end position="54"/>
    </location>
</feature>
<keyword evidence="3" id="KW-1185">Reference proteome</keyword>
<organism evidence="2 3">
    <name type="scientific">Tenacibaculum polynesiense</name>
    <dbReference type="NCBI Taxonomy" id="3137857"/>
    <lineage>
        <taxon>Bacteria</taxon>
        <taxon>Pseudomonadati</taxon>
        <taxon>Bacteroidota</taxon>
        <taxon>Flavobacteriia</taxon>
        <taxon>Flavobacteriales</taxon>
        <taxon>Flavobacteriaceae</taxon>
        <taxon>Tenacibaculum</taxon>
    </lineage>
</organism>
<dbReference type="RefSeq" id="WP_348714296.1">
    <property type="nucleotide sequence ID" value="NZ_CAXJIO010000010.1"/>
</dbReference>
<evidence type="ECO:0000313" key="2">
    <source>
        <dbReference type="EMBL" id="CAL2102227.1"/>
    </source>
</evidence>
<comment type="caution">
    <text evidence="2">The sequence shown here is derived from an EMBL/GenBank/DDBJ whole genome shotgun (WGS) entry which is preliminary data.</text>
</comment>